<reference evidence="2 3" key="1">
    <citation type="submission" date="2019-04" db="EMBL/GenBank/DDBJ databases">
        <title>Genome sequence of Bacillus hwajinpoensis strain Y2.</title>
        <authorList>
            <person name="Fair J.L."/>
            <person name="Maclea K.S."/>
        </authorList>
    </citation>
    <scope>NUCLEOTIDE SEQUENCE [LARGE SCALE GENOMIC DNA]</scope>
    <source>
        <strain evidence="2 3">Y2</strain>
    </source>
</reference>
<evidence type="ECO:0000256" key="1">
    <source>
        <dbReference type="ARBA" id="ARBA00005721"/>
    </source>
</evidence>
<protein>
    <submittedName>
        <fullName evidence="2">Asp23/Gls24 family envelope stress response protein</fullName>
    </submittedName>
</protein>
<dbReference type="InterPro" id="IPR005531">
    <property type="entry name" value="Asp23"/>
</dbReference>
<dbReference type="RefSeq" id="WP_136945640.1">
    <property type="nucleotide sequence ID" value="NZ_SWFM01000001.1"/>
</dbReference>
<dbReference type="Pfam" id="PF03780">
    <property type="entry name" value="Asp23"/>
    <property type="match status" value="1"/>
</dbReference>
<proteinExistence type="inferred from homology"/>
<evidence type="ECO:0000313" key="2">
    <source>
        <dbReference type="EMBL" id="TKD71785.1"/>
    </source>
</evidence>
<comment type="similarity">
    <text evidence="1">Belongs to the asp23 family.</text>
</comment>
<gene>
    <name evidence="2" type="ORF">FBF83_02990</name>
</gene>
<comment type="caution">
    <text evidence="2">The sequence shown here is derived from an EMBL/GenBank/DDBJ whole genome shotgun (WGS) entry which is preliminary data.</text>
</comment>
<dbReference type="EMBL" id="SWFM01000001">
    <property type="protein sequence ID" value="TKD71785.1"/>
    <property type="molecule type" value="Genomic_DNA"/>
</dbReference>
<evidence type="ECO:0000313" key="3">
    <source>
        <dbReference type="Proteomes" id="UP000310541"/>
    </source>
</evidence>
<dbReference type="Proteomes" id="UP000310541">
    <property type="component" value="Unassembled WGS sequence"/>
</dbReference>
<accession>A0A4U1MMB5</accession>
<organism evidence="2 3">
    <name type="scientific">Guptibacillus hwajinpoensis</name>
    <dbReference type="NCBI Taxonomy" id="208199"/>
    <lineage>
        <taxon>Bacteria</taxon>
        <taxon>Bacillati</taxon>
        <taxon>Bacillota</taxon>
        <taxon>Bacilli</taxon>
        <taxon>Bacillales</taxon>
        <taxon>Guptibacillaceae</taxon>
        <taxon>Guptibacillus</taxon>
    </lineage>
</organism>
<name>A0A4U1MMB5_9BACL</name>
<sequence length="124" mass="14086">MRKENNQGTLVISESVIDFILDVAVKETEGVELIVSPVKHTLRRIVGIRKRNKSQYEEGLEETGLSLRVEVAIGFGEIIPFTCYMLQERIKNDVERMTGLSVEEVNVIVSRLILPVEQDEIESE</sequence>
<dbReference type="AlphaFoldDB" id="A0A4U1MMB5"/>
<dbReference type="OrthoDB" id="9793465at2"/>
<dbReference type="PANTHER" id="PTHR34297:SF1">
    <property type="entry name" value="ASP23_GLS24 FAMILY ENVELOPE STRESS RESPONSE PROTEIN"/>
    <property type="match status" value="1"/>
</dbReference>
<dbReference type="PANTHER" id="PTHR34297">
    <property type="entry name" value="HYPOTHETICAL CYTOSOLIC PROTEIN-RELATED"/>
    <property type="match status" value="1"/>
</dbReference>